<gene>
    <name evidence="2" type="ORF">GCM10010211_61290</name>
</gene>
<sequence>MCVGGESGGGPVPLPPILPLFHVPSGLPARAAVDKHHRHDAAAIVGAGTGPGRLPDRAERCPARVEVPEGRRERGVSSMAKGYLVGTYRSVQDPEKLAAYGKLAKPALEAAGGRILARGGPVTAFESGVPERTVLVEFPSYDAAVAAYLSEDYQRAVAVLDGGAERDVRVVEGLD</sequence>
<evidence type="ECO:0000313" key="3">
    <source>
        <dbReference type="Proteomes" id="UP000654471"/>
    </source>
</evidence>
<dbReference type="SUPFAM" id="SSF54909">
    <property type="entry name" value="Dimeric alpha+beta barrel"/>
    <property type="match status" value="1"/>
</dbReference>
<name>A0ABQ2VKC8_9ACTN</name>
<dbReference type="EMBL" id="BMRP01000029">
    <property type="protein sequence ID" value="GGU86948.1"/>
    <property type="molecule type" value="Genomic_DNA"/>
</dbReference>
<dbReference type="InterPro" id="IPR010753">
    <property type="entry name" value="DUF1330"/>
</dbReference>
<comment type="caution">
    <text evidence="2">The sequence shown here is derived from an EMBL/GenBank/DDBJ whole genome shotgun (WGS) entry which is preliminary data.</text>
</comment>
<dbReference type="InterPro" id="IPR011008">
    <property type="entry name" value="Dimeric_a/b-barrel"/>
</dbReference>
<reference evidence="3" key="1">
    <citation type="journal article" date="2019" name="Int. J. Syst. Evol. Microbiol.">
        <title>The Global Catalogue of Microorganisms (GCM) 10K type strain sequencing project: providing services to taxonomists for standard genome sequencing and annotation.</title>
        <authorList>
            <consortium name="The Broad Institute Genomics Platform"/>
            <consortium name="The Broad Institute Genome Sequencing Center for Infectious Disease"/>
            <person name="Wu L."/>
            <person name="Ma J."/>
        </authorList>
    </citation>
    <scope>NUCLEOTIDE SEQUENCE [LARGE SCALE GENOMIC DNA]</scope>
    <source>
        <strain evidence="3">JCM 3399</strain>
    </source>
</reference>
<dbReference type="Proteomes" id="UP000654471">
    <property type="component" value="Unassembled WGS sequence"/>
</dbReference>
<evidence type="ECO:0000259" key="1">
    <source>
        <dbReference type="Pfam" id="PF07045"/>
    </source>
</evidence>
<evidence type="ECO:0000313" key="2">
    <source>
        <dbReference type="EMBL" id="GGU86948.1"/>
    </source>
</evidence>
<proteinExistence type="predicted"/>
<dbReference type="Pfam" id="PF07045">
    <property type="entry name" value="DUF1330"/>
    <property type="match status" value="1"/>
</dbReference>
<dbReference type="PANTHER" id="PTHR41521:SF4">
    <property type="entry name" value="BLR0684 PROTEIN"/>
    <property type="match status" value="1"/>
</dbReference>
<feature type="domain" description="DUF1330" evidence="1">
    <location>
        <begin position="81"/>
        <end position="174"/>
    </location>
</feature>
<keyword evidence="3" id="KW-1185">Reference proteome</keyword>
<accession>A0ABQ2VKC8</accession>
<organism evidence="2 3">
    <name type="scientific">Streptomyces albospinus</name>
    <dbReference type="NCBI Taxonomy" id="285515"/>
    <lineage>
        <taxon>Bacteria</taxon>
        <taxon>Bacillati</taxon>
        <taxon>Actinomycetota</taxon>
        <taxon>Actinomycetes</taxon>
        <taxon>Kitasatosporales</taxon>
        <taxon>Streptomycetaceae</taxon>
        <taxon>Streptomyces</taxon>
    </lineage>
</organism>
<dbReference type="Gene3D" id="3.30.70.100">
    <property type="match status" value="1"/>
</dbReference>
<protein>
    <recommendedName>
        <fullName evidence="1">DUF1330 domain-containing protein</fullName>
    </recommendedName>
</protein>
<dbReference type="PANTHER" id="PTHR41521">
    <property type="match status" value="1"/>
</dbReference>